<feature type="compositionally biased region" description="Low complexity" evidence="1">
    <location>
        <begin position="1"/>
        <end position="16"/>
    </location>
</feature>
<keyword evidence="2" id="KW-0472">Membrane</keyword>
<feature type="compositionally biased region" description="Polar residues" evidence="1">
    <location>
        <begin position="17"/>
        <end position="37"/>
    </location>
</feature>
<organism evidence="3">
    <name type="scientific">Magallana gigas</name>
    <name type="common">Pacific oyster</name>
    <name type="synonym">Crassostrea gigas</name>
    <dbReference type="NCBI Taxonomy" id="29159"/>
    <lineage>
        <taxon>Eukaryota</taxon>
        <taxon>Metazoa</taxon>
        <taxon>Spiralia</taxon>
        <taxon>Lophotrochozoa</taxon>
        <taxon>Mollusca</taxon>
        <taxon>Bivalvia</taxon>
        <taxon>Autobranchia</taxon>
        <taxon>Pteriomorphia</taxon>
        <taxon>Ostreida</taxon>
        <taxon>Ostreoidea</taxon>
        <taxon>Ostreidae</taxon>
        <taxon>Magallana</taxon>
    </lineage>
</organism>
<evidence type="ECO:0000313" key="3">
    <source>
        <dbReference type="EMBL" id="EKC27077.1"/>
    </source>
</evidence>
<feature type="region of interest" description="Disordered" evidence="1">
    <location>
        <begin position="1"/>
        <end position="39"/>
    </location>
</feature>
<dbReference type="EMBL" id="JH816017">
    <property type="protein sequence ID" value="EKC27077.1"/>
    <property type="molecule type" value="Genomic_DNA"/>
</dbReference>
<name>K1PS89_MAGGI</name>
<sequence>MVMSMSTSNSPSGISSTQPGVSSTQGQTGAANQNTEPPKSFQEKEIMVAVFTLVLLGISALFVAIVFCIGEFENKRTGLWRSRRLSVAVEHDNTDLEKEISKYNKF</sequence>
<protein>
    <submittedName>
        <fullName evidence="3">Uncharacterized protein</fullName>
    </submittedName>
</protein>
<accession>K1PS89</accession>
<evidence type="ECO:0000256" key="2">
    <source>
        <dbReference type="SAM" id="Phobius"/>
    </source>
</evidence>
<feature type="transmembrane region" description="Helical" evidence="2">
    <location>
        <begin position="46"/>
        <end position="69"/>
    </location>
</feature>
<evidence type="ECO:0000256" key="1">
    <source>
        <dbReference type="SAM" id="MobiDB-lite"/>
    </source>
</evidence>
<keyword evidence="2" id="KW-0812">Transmembrane</keyword>
<proteinExistence type="predicted"/>
<dbReference type="InParanoid" id="K1PS89"/>
<gene>
    <name evidence="3" type="ORF">CGI_10005613</name>
</gene>
<keyword evidence="2" id="KW-1133">Transmembrane helix</keyword>
<reference evidence="3" key="1">
    <citation type="journal article" date="2012" name="Nature">
        <title>The oyster genome reveals stress adaptation and complexity of shell formation.</title>
        <authorList>
            <person name="Zhang G."/>
            <person name="Fang X."/>
            <person name="Guo X."/>
            <person name="Li L."/>
            <person name="Luo R."/>
            <person name="Xu F."/>
            <person name="Yang P."/>
            <person name="Zhang L."/>
            <person name="Wang X."/>
            <person name="Qi H."/>
            <person name="Xiong Z."/>
            <person name="Que H."/>
            <person name="Xie Y."/>
            <person name="Holland P.W."/>
            <person name="Paps J."/>
            <person name="Zhu Y."/>
            <person name="Wu F."/>
            <person name="Chen Y."/>
            <person name="Wang J."/>
            <person name="Peng C."/>
            <person name="Meng J."/>
            <person name="Yang L."/>
            <person name="Liu J."/>
            <person name="Wen B."/>
            <person name="Zhang N."/>
            <person name="Huang Z."/>
            <person name="Zhu Q."/>
            <person name="Feng Y."/>
            <person name="Mount A."/>
            <person name="Hedgecock D."/>
            <person name="Xu Z."/>
            <person name="Liu Y."/>
            <person name="Domazet-Loso T."/>
            <person name="Du Y."/>
            <person name="Sun X."/>
            <person name="Zhang S."/>
            <person name="Liu B."/>
            <person name="Cheng P."/>
            <person name="Jiang X."/>
            <person name="Li J."/>
            <person name="Fan D."/>
            <person name="Wang W."/>
            <person name="Fu W."/>
            <person name="Wang T."/>
            <person name="Wang B."/>
            <person name="Zhang J."/>
            <person name="Peng Z."/>
            <person name="Li Y."/>
            <person name="Li N."/>
            <person name="Wang J."/>
            <person name="Chen M."/>
            <person name="He Y."/>
            <person name="Tan F."/>
            <person name="Song X."/>
            <person name="Zheng Q."/>
            <person name="Huang R."/>
            <person name="Yang H."/>
            <person name="Du X."/>
            <person name="Chen L."/>
            <person name="Yang M."/>
            <person name="Gaffney P.M."/>
            <person name="Wang S."/>
            <person name="Luo L."/>
            <person name="She Z."/>
            <person name="Ming Y."/>
            <person name="Huang W."/>
            <person name="Zhang S."/>
            <person name="Huang B."/>
            <person name="Zhang Y."/>
            <person name="Qu T."/>
            <person name="Ni P."/>
            <person name="Miao G."/>
            <person name="Wang J."/>
            <person name="Wang Q."/>
            <person name="Steinberg C.E."/>
            <person name="Wang H."/>
            <person name="Li N."/>
            <person name="Qian L."/>
            <person name="Zhang G."/>
            <person name="Li Y."/>
            <person name="Yang H."/>
            <person name="Liu X."/>
            <person name="Wang J."/>
            <person name="Yin Y."/>
            <person name="Wang J."/>
        </authorList>
    </citation>
    <scope>NUCLEOTIDE SEQUENCE [LARGE SCALE GENOMIC DNA]</scope>
    <source>
        <strain evidence="3">05x7-T-G4-1.051#20</strain>
    </source>
</reference>
<dbReference type="AlphaFoldDB" id="K1PS89"/>
<dbReference type="HOGENOM" id="CLU_2225725_0_0_1"/>